<feature type="transmembrane region" description="Helical" evidence="10">
    <location>
        <begin position="114"/>
        <end position="141"/>
    </location>
</feature>
<feature type="transmembrane region" description="Helical" evidence="10">
    <location>
        <begin position="45"/>
        <end position="68"/>
    </location>
</feature>
<proteinExistence type="inferred from homology"/>
<name>A0ABV4UIE4_9MICC</name>
<comment type="activity regulation">
    <text evidence="10">Na(+) is not transported, but it plays an essential structural role and its presence is essential for fluoride channel function.</text>
</comment>
<dbReference type="Proteomes" id="UP001575652">
    <property type="component" value="Unassembled WGS sequence"/>
</dbReference>
<keyword evidence="6 10" id="KW-0407">Ion channel</keyword>
<keyword evidence="5 10" id="KW-0472">Membrane</keyword>
<keyword evidence="10" id="KW-0479">Metal-binding</keyword>
<organism evidence="11 12">
    <name type="scientific">Arthrobacter halodurans</name>
    <dbReference type="NCBI Taxonomy" id="516699"/>
    <lineage>
        <taxon>Bacteria</taxon>
        <taxon>Bacillati</taxon>
        <taxon>Actinomycetota</taxon>
        <taxon>Actinomycetes</taxon>
        <taxon>Micrococcales</taxon>
        <taxon>Micrococcaceae</taxon>
        <taxon>Arthrobacter</taxon>
    </lineage>
</organism>
<feature type="binding site" evidence="10">
    <location>
        <position position="86"/>
    </location>
    <ligand>
        <name>Na(+)</name>
        <dbReference type="ChEBI" id="CHEBI:29101"/>
        <note>structural</note>
    </ligand>
</feature>
<keyword evidence="3 10" id="KW-0812">Transmembrane</keyword>
<protein>
    <recommendedName>
        <fullName evidence="10">Fluoride-specific ion channel FluC</fullName>
    </recommendedName>
</protein>
<keyword evidence="10" id="KW-0406">Ion transport</keyword>
<comment type="caution">
    <text evidence="11">The sequence shown here is derived from an EMBL/GenBank/DDBJ whole genome shotgun (WGS) entry which is preliminary data.</text>
</comment>
<evidence type="ECO:0000313" key="12">
    <source>
        <dbReference type="Proteomes" id="UP001575652"/>
    </source>
</evidence>
<evidence type="ECO:0000256" key="1">
    <source>
        <dbReference type="ARBA" id="ARBA00004651"/>
    </source>
</evidence>
<evidence type="ECO:0000256" key="9">
    <source>
        <dbReference type="ARBA" id="ARBA00049940"/>
    </source>
</evidence>
<dbReference type="Pfam" id="PF02537">
    <property type="entry name" value="CRCB"/>
    <property type="match status" value="1"/>
</dbReference>
<keyword evidence="4 10" id="KW-1133">Transmembrane helix</keyword>
<dbReference type="PANTHER" id="PTHR28259:SF1">
    <property type="entry name" value="FLUORIDE EXPORT PROTEIN 1-RELATED"/>
    <property type="match status" value="1"/>
</dbReference>
<reference evidence="11 12" key="1">
    <citation type="submission" date="2024-09" db="EMBL/GenBank/DDBJ databases">
        <authorList>
            <person name="Salinas-Garcia M.A."/>
            <person name="Prieme A."/>
        </authorList>
    </citation>
    <scope>NUCLEOTIDE SEQUENCE [LARGE SCALE GENOMIC DNA]</scope>
    <source>
        <strain evidence="11 12">DSM 21081</strain>
    </source>
</reference>
<evidence type="ECO:0000256" key="8">
    <source>
        <dbReference type="ARBA" id="ARBA00035585"/>
    </source>
</evidence>
<evidence type="ECO:0000256" key="5">
    <source>
        <dbReference type="ARBA" id="ARBA00023136"/>
    </source>
</evidence>
<accession>A0ABV4UIE4</accession>
<comment type="subcellular location">
    <subcellularLocation>
        <location evidence="1 10">Cell membrane</location>
        <topology evidence="1 10">Multi-pass membrane protein</topology>
    </subcellularLocation>
</comment>
<evidence type="ECO:0000256" key="7">
    <source>
        <dbReference type="ARBA" id="ARBA00035120"/>
    </source>
</evidence>
<dbReference type="EMBL" id="JBHDLJ010000001">
    <property type="protein sequence ID" value="MFB0833277.1"/>
    <property type="molecule type" value="Genomic_DNA"/>
</dbReference>
<evidence type="ECO:0000256" key="6">
    <source>
        <dbReference type="ARBA" id="ARBA00023303"/>
    </source>
</evidence>
<evidence type="ECO:0000256" key="3">
    <source>
        <dbReference type="ARBA" id="ARBA00022692"/>
    </source>
</evidence>
<keyword evidence="12" id="KW-1185">Reference proteome</keyword>
<dbReference type="PANTHER" id="PTHR28259">
    <property type="entry name" value="FLUORIDE EXPORT PROTEIN 1-RELATED"/>
    <property type="match status" value="1"/>
</dbReference>
<dbReference type="InterPro" id="IPR003691">
    <property type="entry name" value="FluC"/>
</dbReference>
<keyword evidence="2 10" id="KW-1003">Cell membrane</keyword>
<evidence type="ECO:0000256" key="10">
    <source>
        <dbReference type="HAMAP-Rule" id="MF_00454"/>
    </source>
</evidence>
<dbReference type="RefSeq" id="WP_373970437.1">
    <property type="nucleotide sequence ID" value="NZ_JBHDLJ010000001.1"/>
</dbReference>
<evidence type="ECO:0000256" key="2">
    <source>
        <dbReference type="ARBA" id="ARBA00022475"/>
    </source>
</evidence>
<comment type="similarity">
    <text evidence="7 10">Belongs to the fluoride channel Fluc/FEX (TC 1.A.43) family.</text>
</comment>
<evidence type="ECO:0000313" key="11">
    <source>
        <dbReference type="EMBL" id="MFB0833277.1"/>
    </source>
</evidence>
<sequence length="142" mass="13671">MSAVLLALGVGAAGAAGAVLRAWLDAALAPRTTADPAEARTAVPWPRGILVANTAGSLLMGIIAGLVAGSAVAPALGAVLTAGLCGGLTTFSTFSVTTVRLWQAGRRAGAAANVAATVALGLGGAAAGWWVGGWWVGGLLVA</sequence>
<comment type="function">
    <text evidence="9 10">Fluoride-specific ion channel. Important for reducing fluoride concentration in the cell, thus reducing its toxicity.</text>
</comment>
<dbReference type="HAMAP" id="MF_00454">
    <property type="entry name" value="FluC"/>
    <property type="match status" value="1"/>
</dbReference>
<evidence type="ECO:0000256" key="4">
    <source>
        <dbReference type="ARBA" id="ARBA00022989"/>
    </source>
</evidence>
<comment type="catalytic activity">
    <reaction evidence="8">
        <text>fluoride(in) = fluoride(out)</text>
        <dbReference type="Rhea" id="RHEA:76159"/>
        <dbReference type="ChEBI" id="CHEBI:17051"/>
    </reaction>
    <physiologicalReaction direction="left-to-right" evidence="8">
        <dbReference type="Rhea" id="RHEA:76160"/>
    </physiologicalReaction>
</comment>
<gene>
    <name evidence="10" type="primary">fluC</name>
    <name evidence="10" type="synonym">crcB</name>
    <name evidence="11" type="ORF">ACETWP_01640</name>
</gene>
<keyword evidence="10" id="KW-0813">Transport</keyword>
<keyword evidence="10" id="KW-0915">Sodium</keyword>
<feature type="binding site" evidence="10">
    <location>
        <position position="89"/>
    </location>
    <ligand>
        <name>Na(+)</name>
        <dbReference type="ChEBI" id="CHEBI:29101"/>
        <note>structural</note>
    </ligand>
</feature>
<feature type="transmembrane region" description="Helical" evidence="10">
    <location>
        <begin position="75"/>
        <end position="94"/>
    </location>
</feature>